<keyword evidence="5" id="KW-1185">Reference proteome</keyword>
<dbReference type="PANTHER" id="PTHR43800">
    <property type="entry name" value="PEPTIDYL-LYSINE N-ACETYLTRANSFERASE YJAB"/>
    <property type="match status" value="1"/>
</dbReference>
<proteinExistence type="predicted"/>
<dbReference type="EMBL" id="SRMP02000004">
    <property type="protein sequence ID" value="MFN0290660.1"/>
    <property type="molecule type" value="Genomic_DNA"/>
</dbReference>
<dbReference type="InterPro" id="IPR000182">
    <property type="entry name" value="GNAT_dom"/>
</dbReference>
<keyword evidence="2 4" id="KW-0012">Acyltransferase</keyword>
<accession>A0ABW9JEC0</accession>
<organism evidence="4 5">
    <name type="scientific">Pedobacter helvus</name>
    <dbReference type="NCBI Taxonomy" id="2563444"/>
    <lineage>
        <taxon>Bacteria</taxon>
        <taxon>Pseudomonadati</taxon>
        <taxon>Bacteroidota</taxon>
        <taxon>Sphingobacteriia</taxon>
        <taxon>Sphingobacteriales</taxon>
        <taxon>Sphingobacteriaceae</taxon>
        <taxon>Pedobacter</taxon>
    </lineage>
</organism>
<dbReference type="GO" id="GO:0016746">
    <property type="term" value="F:acyltransferase activity"/>
    <property type="evidence" value="ECO:0007669"/>
    <property type="project" value="UniProtKB-KW"/>
</dbReference>
<dbReference type="PIRSF" id="PIRSF037663">
    <property type="entry name" value="Acetyltransf_GNAT_prd"/>
    <property type="match status" value="1"/>
</dbReference>
<dbReference type="Proteomes" id="UP001517367">
    <property type="component" value="Unassembled WGS sequence"/>
</dbReference>
<name>A0ABW9JEC0_9SPHI</name>
<keyword evidence="1 4" id="KW-0808">Transferase</keyword>
<dbReference type="InterPro" id="IPR017255">
    <property type="entry name" value="AcTrfase_GNAT_prd"/>
</dbReference>
<dbReference type="CDD" id="cd04301">
    <property type="entry name" value="NAT_SF"/>
    <property type="match status" value="1"/>
</dbReference>
<evidence type="ECO:0000256" key="1">
    <source>
        <dbReference type="ARBA" id="ARBA00022679"/>
    </source>
</evidence>
<reference evidence="4 5" key="1">
    <citation type="submission" date="2024-12" db="EMBL/GenBank/DDBJ databases">
        <authorList>
            <person name="Hu S."/>
        </authorList>
    </citation>
    <scope>NUCLEOTIDE SEQUENCE [LARGE SCALE GENOMIC DNA]</scope>
    <source>
        <strain evidence="4 5">P-25</strain>
    </source>
</reference>
<comment type="caution">
    <text evidence="4">The sequence shown here is derived from an EMBL/GenBank/DDBJ whole genome shotgun (WGS) entry which is preliminary data.</text>
</comment>
<gene>
    <name evidence="4" type="ORF">E5L68_004625</name>
</gene>
<dbReference type="PROSITE" id="PS51186">
    <property type="entry name" value="GNAT"/>
    <property type="match status" value="1"/>
</dbReference>
<dbReference type="EC" id="2.3.-.-" evidence="4"/>
<dbReference type="SUPFAM" id="SSF55729">
    <property type="entry name" value="Acyl-CoA N-acyltransferases (Nat)"/>
    <property type="match status" value="1"/>
</dbReference>
<dbReference type="PANTHER" id="PTHR43800:SF1">
    <property type="entry name" value="PEPTIDYL-LYSINE N-ACETYLTRANSFERASE YJAB"/>
    <property type="match status" value="1"/>
</dbReference>
<sequence length="164" mass="18783">MIYLRKAKEEDLLTIRSLAEHTWPTAYGKIISAEQISFMLDKMYNKGELLEQMRNGHHFILASELKEDVGFAGFSALNLEAKTFKLHKLYVLPKMHGKGVGKILMNEVVSLVKAQGGEFLQLNVNRDNKAKDFYEKAGFKIKETVDLDIGNGFYMNDYVMEKEL</sequence>
<dbReference type="Gene3D" id="3.40.630.30">
    <property type="match status" value="1"/>
</dbReference>
<evidence type="ECO:0000259" key="3">
    <source>
        <dbReference type="PROSITE" id="PS51186"/>
    </source>
</evidence>
<dbReference type="Pfam" id="PF13673">
    <property type="entry name" value="Acetyltransf_10"/>
    <property type="match status" value="1"/>
</dbReference>
<dbReference type="RefSeq" id="WP_138729880.1">
    <property type="nucleotide sequence ID" value="NZ_SRMP02000004.1"/>
</dbReference>
<evidence type="ECO:0000256" key="2">
    <source>
        <dbReference type="ARBA" id="ARBA00023315"/>
    </source>
</evidence>
<protein>
    <submittedName>
        <fullName evidence="4">GNAT family N-acetyltransferase</fullName>
        <ecNumber evidence="4">2.3.-.-</ecNumber>
    </submittedName>
</protein>
<feature type="domain" description="N-acetyltransferase" evidence="3">
    <location>
        <begin position="2"/>
        <end position="164"/>
    </location>
</feature>
<evidence type="ECO:0000313" key="4">
    <source>
        <dbReference type="EMBL" id="MFN0290660.1"/>
    </source>
</evidence>
<dbReference type="InterPro" id="IPR016181">
    <property type="entry name" value="Acyl_CoA_acyltransferase"/>
</dbReference>
<evidence type="ECO:0000313" key="5">
    <source>
        <dbReference type="Proteomes" id="UP001517367"/>
    </source>
</evidence>